<feature type="transmembrane region" description="Helical" evidence="7">
    <location>
        <begin position="136"/>
        <end position="157"/>
    </location>
</feature>
<evidence type="ECO:0000313" key="11">
    <source>
        <dbReference type="Proteomes" id="UP000251889"/>
    </source>
</evidence>
<dbReference type="InterPro" id="IPR003593">
    <property type="entry name" value="AAA+_ATPase"/>
</dbReference>
<dbReference type="Proteomes" id="UP000251889">
    <property type="component" value="Unassembled WGS sequence"/>
</dbReference>
<accession>A0A364XXH9</accession>
<keyword evidence="6 7" id="KW-0472">Membrane</keyword>
<dbReference type="AlphaFoldDB" id="A0A364XXH9"/>
<gene>
    <name evidence="10" type="ORF">DQQ10_21740</name>
</gene>
<keyword evidence="2 7" id="KW-0812">Transmembrane</keyword>
<proteinExistence type="predicted"/>
<evidence type="ECO:0000259" key="9">
    <source>
        <dbReference type="PROSITE" id="PS50929"/>
    </source>
</evidence>
<dbReference type="SMART" id="SM00382">
    <property type="entry name" value="AAA"/>
    <property type="match status" value="1"/>
</dbReference>
<evidence type="ECO:0000256" key="3">
    <source>
        <dbReference type="ARBA" id="ARBA00022741"/>
    </source>
</evidence>
<evidence type="ECO:0000256" key="7">
    <source>
        <dbReference type="SAM" id="Phobius"/>
    </source>
</evidence>
<protein>
    <submittedName>
        <fullName evidence="10">ABC transporter ATP-binding protein</fullName>
    </submittedName>
</protein>
<dbReference type="RefSeq" id="WP_112749033.1">
    <property type="nucleotide sequence ID" value="NZ_QMFY01000014.1"/>
</dbReference>
<dbReference type="Gene3D" id="3.40.50.300">
    <property type="entry name" value="P-loop containing nucleotide triphosphate hydrolases"/>
    <property type="match status" value="1"/>
</dbReference>
<reference evidence="10 11" key="1">
    <citation type="submission" date="2018-06" db="EMBL/GenBank/DDBJ databases">
        <title>Chryseolinea flavus sp. nov., a member of the phylum Bacteroidetes isolated from soil.</title>
        <authorList>
            <person name="Li Y."/>
            <person name="Wang J."/>
        </authorList>
    </citation>
    <scope>NUCLEOTIDE SEQUENCE [LARGE SCALE GENOMIC DNA]</scope>
    <source>
        <strain evidence="10 11">SDU1-6</strain>
    </source>
</reference>
<feature type="transmembrane region" description="Helical" evidence="7">
    <location>
        <begin position="59"/>
        <end position="79"/>
    </location>
</feature>
<organism evidence="10 11">
    <name type="scientific">Pseudochryseolinea flava</name>
    <dbReference type="NCBI Taxonomy" id="2059302"/>
    <lineage>
        <taxon>Bacteria</taxon>
        <taxon>Pseudomonadati</taxon>
        <taxon>Bacteroidota</taxon>
        <taxon>Cytophagia</taxon>
        <taxon>Cytophagales</taxon>
        <taxon>Fulvivirgaceae</taxon>
        <taxon>Pseudochryseolinea</taxon>
    </lineage>
</organism>
<sequence>MRNPYFALLKTAWQYTSDQKGRFIFIYTMFVVANIIVALNPILYGWFVNDIQQHGADALSTGWIYAASFLGLRLIEWAFHGPARVMERKLAFNISKNYLESLYTKVLHLPMKWHQENHSGATISKLRKAHEALREFFQNGFIYLYSIGKFVFSFGAMLYFSPLFGSIGVLLGIITVFIIMKFDVQFIKSLKEVNKKENEVSSTLFDSLSNILTVITLRLEKSMKTGFMSKVKNVYPPFRRNVVINEWKWFVAQMMVGLIYAVITVGYIYQHAVPGETFMIGGLIILLGYVNQFTSVFNDIAAQYTQIVKFDTDVQNARDLEEASMRYPLKTSDNRLPDLWKEMSISNLNFVRENAGERTGTGIHALDMRIEKGQKIALIGESGSGKSTLLSLLRGLHEPLPGSHVVINNYGDIPFSDIASAVMLFPQEPEIFENTVRYNITLGLPFSEEVILKACENAQLLDVLHKLPNGLDTFLHEKGANLSGGQRQRLALARGILAAQSSDIILMDEPTSSVDPKTERLLYQNLFERFADKAVVSSLHRLHLLPYFDYIYILKNGNIIDEGTFADLTRYSLVLQEMMQHQTEEDKTPASLNVAR</sequence>
<evidence type="ECO:0000256" key="4">
    <source>
        <dbReference type="ARBA" id="ARBA00022840"/>
    </source>
</evidence>
<dbReference type="PANTHER" id="PTHR43394">
    <property type="entry name" value="ATP-DEPENDENT PERMEASE MDL1, MITOCHONDRIAL"/>
    <property type="match status" value="1"/>
</dbReference>
<evidence type="ECO:0000256" key="6">
    <source>
        <dbReference type="ARBA" id="ARBA00023136"/>
    </source>
</evidence>
<dbReference type="GO" id="GO:0005886">
    <property type="term" value="C:plasma membrane"/>
    <property type="evidence" value="ECO:0007669"/>
    <property type="project" value="UniProtKB-SubCell"/>
</dbReference>
<keyword evidence="4 10" id="KW-0067">ATP-binding</keyword>
<dbReference type="EMBL" id="QMFY01000014">
    <property type="protein sequence ID" value="RAV98924.1"/>
    <property type="molecule type" value="Genomic_DNA"/>
</dbReference>
<keyword evidence="11" id="KW-1185">Reference proteome</keyword>
<dbReference type="GO" id="GO:0016887">
    <property type="term" value="F:ATP hydrolysis activity"/>
    <property type="evidence" value="ECO:0007669"/>
    <property type="project" value="InterPro"/>
</dbReference>
<feature type="domain" description="ABC transmembrane type-1" evidence="9">
    <location>
        <begin position="29"/>
        <end position="309"/>
    </location>
</feature>
<dbReference type="InterPro" id="IPR039421">
    <property type="entry name" value="Type_1_exporter"/>
</dbReference>
<dbReference type="Pfam" id="PF00664">
    <property type="entry name" value="ABC_membrane"/>
    <property type="match status" value="1"/>
</dbReference>
<feature type="transmembrane region" description="Helical" evidence="7">
    <location>
        <begin position="163"/>
        <end position="182"/>
    </location>
</feature>
<dbReference type="PROSITE" id="PS00211">
    <property type="entry name" value="ABC_TRANSPORTER_1"/>
    <property type="match status" value="1"/>
</dbReference>
<dbReference type="PANTHER" id="PTHR43394:SF1">
    <property type="entry name" value="ATP-BINDING CASSETTE SUB-FAMILY B MEMBER 10, MITOCHONDRIAL"/>
    <property type="match status" value="1"/>
</dbReference>
<dbReference type="Pfam" id="PF00005">
    <property type="entry name" value="ABC_tran"/>
    <property type="match status" value="1"/>
</dbReference>
<dbReference type="InterPro" id="IPR027417">
    <property type="entry name" value="P-loop_NTPase"/>
</dbReference>
<evidence type="ECO:0000313" key="10">
    <source>
        <dbReference type="EMBL" id="RAV98924.1"/>
    </source>
</evidence>
<feature type="transmembrane region" description="Helical" evidence="7">
    <location>
        <begin position="249"/>
        <end position="269"/>
    </location>
</feature>
<keyword evidence="3" id="KW-0547">Nucleotide-binding</keyword>
<dbReference type="InterPro" id="IPR017871">
    <property type="entry name" value="ABC_transporter-like_CS"/>
</dbReference>
<comment type="subcellular location">
    <subcellularLocation>
        <location evidence="1">Cell membrane</location>
        <topology evidence="1">Multi-pass membrane protein</topology>
    </subcellularLocation>
</comment>
<dbReference type="Gene3D" id="1.20.1560.10">
    <property type="entry name" value="ABC transporter type 1, transmembrane domain"/>
    <property type="match status" value="1"/>
</dbReference>
<evidence type="ECO:0000256" key="2">
    <source>
        <dbReference type="ARBA" id="ARBA00022692"/>
    </source>
</evidence>
<dbReference type="PROSITE" id="PS50893">
    <property type="entry name" value="ABC_TRANSPORTER_2"/>
    <property type="match status" value="1"/>
</dbReference>
<comment type="caution">
    <text evidence="10">The sequence shown here is derived from an EMBL/GenBank/DDBJ whole genome shotgun (WGS) entry which is preliminary data.</text>
</comment>
<dbReference type="SUPFAM" id="SSF90123">
    <property type="entry name" value="ABC transporter transmembrane region"/>
    <property type="match status" value="1"/>
</dbReference>
<keyword evidence="5 7" id="KW-1133">Transmembrane helix</keyword>
<dbReference type="OrthoDB" id="9769115at2"/>
<evidence type="ECO:0000256" key="5">
    <source>
        <dbReference type="ARBA" id="ARBA00022989"/>
    </source>
</evidence>
<dbReference type="InterPro" id="IPR003439">
    <property type="entry name" value="ABC_transporter-like_ATP-bd"/>
</dbReference>
<evidence type="ECO:0000256" key="1">
    <source>
        <dbReference type="ARBA" id="ARBA00004651"/>
    </source>
</evidence>
<name>A0A364XXH9_9BACT</name>
<feature type="domain" description="ABC transporter" evidence="8">
    <location>
        <begin position="343"/>
        <end position="581"/>
    </location>
</feature>
<evidence type="ECO:0000259" key="8">
    <source>
        <dbReference type="PROSITE" id="PS50893"/>
    </source>
</evidence>
<dbReference type="InterPro" id="IPR011527">
    <property type="entry name" value="ABC1_TM_dom"/>
</dbReference>
<dbReference type="SUPFAM" id="SSF52540">
    <property type="entry name" value="P-loop containing nucleoside triphosphate hydrolases"/>
    <property type="match status" value="1"/>
</dbReference>
<dbReference type="InterPro" id="IPR036640">
    <property type="entry name" value="ABC1_TM_sf"/>
</dbReference>
<dbReference type="PROSITE" id="PS50929">
    <property type="entry name" value="ABC_TM1F"/>
    <property type="match status" value="1"/>
</dbReference>
<dbReference type="GO" id="GO:0005524">
    <property type="term" value="F:ATP binding"/>
    <property type="evidence" value="ECO:0007669"/>
    <property type="project" value="UniProtKB-KW"/>
</dbReference>
<feature type="transmembrane region" description="Helical" evidence="7">
    <location>
        <begin position="24"/>
        <end position="47"/>
    </location>
</feature>
<dbReference type="GO" id="GO:0015421">
    <property type="term" value="F:ABC-type oligopeptide transporter activity"/>
    <property type="evidence" value="ECO:0007669"/>
    <property type="project" value="TreeGrafter"/>
</dbReference>